<dbReference type="FunFam" id="2.60.40.10:FF:000651">
    <property type="entry name" value="Fc receptor like 1"/>
    <property type="match status" value="1"/>
</dbReference>
<dbReference type="OrthoDB" id="6151406at2759"/>
<gene>
    <name evidence="6" type="ORF">GDO86_016652</name>
</gene>
<dbReference type="SMART" id="SM00409">
    <property type="entry name" value="IG"/>
    <property type="match status" value="4"/>
</dbReference>
<dbReference type="GO" id="GO:0004888">
    <property type="term" value="F:transmembrane signaling receptor activity"/>
    <property type="evidence" value="ECO:0007669"/>
    <property type="project" value="TreeGrafter"/>
</dbReference>
<dbReference type="PANTHER" id="PTHR11481">
    <property type="entry name" value="IMMUNOGLOBULIN FC RECEPTOR"/>
    <property type="match status" value="1"/>
</dbReference>
<dbReference type="InterPro" id="IPR007110">
    <property type="entry name" value="Ig-like_dom"/>
</dbReference>
<keyword evidence="7" id="KW-1185">Reference proteome</keyword>
<protein>
    <recommendedName>
        <fullName evidence="5">Ig-like domain-containing protein</fullName>
    </recommendedName>
</protein>
<feature type="domain" description="Ig-like" evidence="5">
    <location>
        <begin position="96"/>
        <end position="179"/>
    </location>
</feature>
<feature type="non-terminal residue" evidence="6">
    <location>
        <position position="362"/>
    </location>
</feature>
<dbReference type="Proteomes" id="UP000812440">
    <property type="component" value="Chromosome 8_10"/>
</dbReference>
<evidence type="ECO:0000256" key="4">
    <source>
        <dbReference type="ARBA" id="ARBA00023319"/>
    </source>
</evidence>
<dbReference type="Pfam" id="PF13895">
    <property type="entry name" value="Ig_2"/>
    <property type="match status" value="4"/>
</dbReference>
<dbReference type="PROSITE" id="PS50835">
    <property type="entry name" value="IG_LIKE"/>
    <property type="match status" value="4"/>
</dbReference>
<evidence type="ECO:0000313" key="6">
    <source>
        <dbReference type="EMBL" id="KAG8450045.1"/>
    </source>
</evidence>
<keyword evidence="1" id="KW-0732">Signal</keyword>
<dbReference type="InterPro" id="IPR036179">
    <property type="entry name" value="Ig-like_dom_sf"/>
</dbReference>
<dbReference type="InterPro" id="IPR013783">
    <property type="entry name" value="Ig-like_fold"/>
</dbReference>
<organism evidence="6 7">
    <name type="scientific">Hymenochirus boettgeri</name>
    <name type="common">Congo dwarf clawed frog</name>
    <dbReference type="NCBI Taxonomy" id="247094"/>
    <lineage>
        <taxon>Eukaryota</taxon>
        <taxon>Metazoa</taxon>
        <taxon>Chordata</taxon>
        <taxon>Craniata</taxon>
        <taxon>Vertebrata</taxon>
        <taxon>Euteleostomi</taxon>
        <taxon>Amphibia</taxon>
        <taxon>Batrachia</taxon>
        <taxon>Anura</taxon>
        <taxon>Pipoidea</taxon>
        <taxon>Pipidae</taxon>
        <taxon>Pipinae</taxon>
        <taxon>Hymenochirus</taxon>
    </lineage>
</organism>
<dbReference type="GO" id="GO:0006955">
    <property type="term" value="P:immune response"/>
    <property type="evidence" value="ECO:0007669"/>
    <property type="project" value="TreeGrafter"/>
</dbReference>
<name>A0A8T2JXR1_9PIPI</name>
<dbReference type="EMBL" id="JAACNH010000003">
    <property type="protein sequence ID" value="KAG8450045.1"/>
    <property type="molecule type" value="Genomic_DNA"/>
</dbReference>
<dbReference type="InterPro" id="IPR003599">
    <property type="entry name" value="Ig_sub"/>
</dbReference>
<reference evidence="6" key="1">
    <citation type="thesis" date="2020" institute="ProQuest LLC" country="789 East Eisenhower Parkway, Ann Arbor, MI, USA">
        <title>Comparative Genomics and Chromosome Evolution.</title>
        <authorList>
            <person name="Mudd A.B."/>
        </authorList>
    </citation>
    <scope>NUCLEOTIDE SEQUENCE</scope>
    <source>
        <strain evidence="6">Female2</strain>
        <tissue evidence="6">Blood</tissue>
    </source>
</reference>
<evidence type="ECO:0000259" key="5">
    <source>
        <dbReference type="PROSITE" id="PS50835"/>
    </source>
</evidence>
<dbReference type="InterPro" id="IPR003598">
    <property type="entry name" value="Ig_sub2"/>
</dbReference>
<dbReference type="PANTHER" id="PTHR11481:SF64">
    <property type="entry name" value="FC RECEPTOR-LIKE PROTEIN 4"/>
    <property type="match status" value="1"/>
</dbReference>
<dbReference type="Gene3D" id="2.60.40.10">
    <property type="entry name" value="Immunoglobulins"/>
    <property type="match status" value="4"/>
</dbReference>
<feature type="domain" description="Ig-like" evidence="5">
    <location>
        <begin position="190"/>
        <end position="267"/>
    </location>
</feature>
<evidence type="ECO:0000313" key="7">
    <source>
        <dbReference type="Proteomes" id="UP000812440"/>
    </source>
</evidence>
<feature type="domain" description="Ig-like" evidence="5">
    <location>
        <begin position="272"/>
        <end position="362"/>
    </location>
</feature>
<dbReference type="GO" id="GO:0009897">
    <property type="term" value="C:external side of plasma membrane"/>
    <property type="evidence" value="ECO:0007669"/>
    <property type="project" value="TreeGrafter"/>
</dbReference>
<evidence type="ECO:0000256" key="2">
    <source>
        <dbReference type="ARBA" id="ARBA00022737"/>
    </source>
</evidence>
<dbReference type="SMART" id="SM00408">
    <property type="entry name" value="IGc2"/>
    <property type="match status" value="4"/>
</dbReference>
<comment type="caution">
    <text evidence="6">The sequence shown here is derived from an EMBL/GenBank/DDBJ whole genome shotgun (WGS) entry which is preliminary data.</text>
</comment>
<dbReference type="InterPro" id="IPR050488">
    <property type="entry name" value="Ig_Fc_receptor"/>
</dbReference>
<dbReference type="AlphaFoldDB" id="A0A8T2JXR1"/>
<keyword evidence="4" id="KW-0393">Immunoglobulin domain</keyword>
<keyword evidence="3" id="KW-1015">Disulfide bond</keyword>
<evidence type="ECO:0000256" key="1">
    <source>
        <dbReference type="ARBA" id="ARBA00022729"/>
    </source>
</evidence>
<dbReference type="SUPFAM" id="SSF48726">
    <property type="entry name" value="Immunoglobulin"/>
    <property type="match status" value="4"/>
</dbReference>
<sequence length="362" mass="40787">MSPNEVNIQIHVSPYVLEGDDMTITCDTNLSPSTNVQFAFYRERKKVKRWNPSNQYRVLAAQLEDSGNYTCKVQIGSVKKRSDVTYVQIHELFTLPRITVSPDPVLEGDHMTLTCDTKLSPRRATTELQFKFYRNGINVQEFSSSNQYRVSSAQLEDSGNYICKVQTETGSVRKKSNVKYVQIQELFTLPQITVNPDMVLEGDHMTITCDTKPSPHGATTELQFEFYRNGVNVKRFNPSNQYRVPSAQLEDSGNYTCKVQTVTGSVRKRSKPSLVQIQELLIVPQIKGSPDLIVERGHMTITCDANPHPSGTVHLFGFYRNGANVQSFSLSNQYQVVSAQLEDSGNYTCEVQTVTGSVRRSN</sequence>
<accession>A0A8T2JXR1</accession>
<evidence type="ECO:0000256" key="3">
    <source>
        <dbReference type="ARBA" id="ARBA00023157"/>
    </source>
</evidence>
<feature type="domain" description="Ig-like" evidence="5">
    <location>
        <begin position="3"/>
        <end position="85"/>
    </location>
</feature>
<dbReference type="GO" id="GO:0007166">
    <property type="term" value="P:cell surface receptor signaling pathway"/>
    <property type="evidence" value="ECO:0007669"/>
    <property type="project" value="TreeGrafter"/>
</dbReference>
<proteinExistence type="predicted"/>
<keyword evidence="2" id="KW-0677">Repeat</keyword>